<dbReference type="AlphaFoldDB" id="A0A0B1TQE7"/>
<dbReference type="PROSITE" id="PS50877">
    <property type="entry name" value="GOLOCO"/>
    <property type="match status" value="1"/>
</dbReference>
<evidence type="ECO:0000256" key="10">
    <source>
        <dbReference type="PROSITE-ProRule" id="PRU00339"/>
    </source>
</evidence>
<evidence type="ECO:0000256" key="1">
    <source>
        <dbReference type="ARBA" id="ARBA00004236"/>
    </source>
</evidence>
<dbReference type="Pfam" id="PF02188">
    <property type="entry name" value="GoLoco"/>
    <property type="match status" value="1"/>
</dbReference>
<evidence type="ECO:0000256" key="9">
    <source>
        <dbReference type="ARBA" id="ARBA00023136"/>
    </source>
</evidence>
<dbReference type="GO" id="GO:0005092">
    <property type="term" value="F:GDP-dissociation inhibitor activity"/>
    <property type="evidence" value="ECO:0007669"/>
    <property type="project" value="TreeGrafter"/>
</dbReference>
<evidence type="ECO:0000256" key="5">
    <source>
        <dbReference type="ARBA" id="ARBA00022490"/>
    </source>
</evidence>
<dbReference type="GO" id="GO:0001965">
    <property type="term" value="F:G-protein alpha-subunit binding"/>
    <property type="evidence" value="ECO:0007669"/>
    <property type="project" value="TreeGrafter"/>
</dbReference>
<dbReference type="GO" id="GO:0000132">
    <property type="term" value="P:establishment of mitotic spindle orientation"/>
    <property type="evidence" value="ECO:0007669"/>
    <property type="project" value="TreeGrafter"/>
</dbReference>
<dbReference type="InterPro" id="IPR052386">
    <property type="entry name" value="GPSM"/>
</dbReference>
<keyword evidence="7" id="KW-0677">Repeat</keyword>
<dbReference type="Pfam" id="PF13181">
    <property type="entry name" value="TPR_8"/>
    <property type="match status" value="2"/>
</dbReference>
<evidence type="ECO:0000256" key="3">
    <source>
        <dbReference type="ARBA" id="ARBA00006600"/>
    </source>
</evidence>
<dbReference type="GO" id="GO:0005886">
    <property type="term" value="C:plasma membrane"/>
    <property type="evidence" value="ECO:0007669"/>
    <property type="project" value="UniProtKB-SubCell"/>
</dbReference>
<accession>A0A0B1TQE7</accession>
<dbReference type="InterPro" id="IPR011990">
    <property type="entry name" value="TPR-like_helical_dom_sf"/>
</dbReference>
<dbReference type="SUPFAM" id="SSF48452">
    <property type="entry name" value="TPR-like"/>
    <property type="match status" value="1"/>
</dbReference>
<evidence type="ECO:0000256" key="7">
    <source>
        <dbReference type="ARBA" id="ARBA00022737"/>
    </source>
</evidence>
<keyword evidence="9" id="KW-0472">Membrane</keyword>
<keyword evidence="12" id="KW-1185">Reference proteome</keyword>
<protein>
    <submittedName>
        <fullName evidence="11">Tetratricopeptide repeat protein</fullName>
    </submittedName>
</protein>
<keyword evidence="5" id="KW-0963">Cytoplasm</keyword>
<dbReference type="SMART" id="SM00028">
    <property type="entry name" value="TPR"/>
    <property type="match status" value="3"/>
</dbReference>
<evidence type="ECO:0000256" key="6">
    <source>
        <dbReference type="ARBA" id="ARBA00022553"/>
    </source>
</evidence>
<evidence type="ECO:0000256" key="2">
    <source>
        <dbReference type="ARBA" id="ARBA00004496"/>
    </source>
</evidence>
<evidence type="ECO:0000256" key="8">
    <source>
        <dbReference type="ARBA" id="ARBA00022803"/>
    </source>
</evidence>
<dbReference type="InterPro" id="IPR019734">
    <property type="entry name" value="TPR_rpt"/>
</dbReference>
<gene>
    <name evidence="11" type="ORF">OESDEN_01980</name>
</gene>
<comment type="subcellular location">
    <subcellularLocation>
        <location evidence="1">Cell membrane</location>
    </subcellularLocation>
    <subcellularLocation>
        <location evidence="2">Cytoplasm</location>
    </subcellularLocation>
</comment>
<dbReference type="SMART" id="SM00390">
    <property type="entry name" value="GoLoco"/>
    <property type="match status" value="1"/>
</dbReference>
<name>A0A0B1TQE7_OESDE</name>
<organism evidence="11 12">
    <name type="scientific">Oesophagostomum dentatum</name>
    <name type="common">Nodular worm</name>
    <dbReference type="NCBI Taxonomy" id="61180"/>
    <lineage>
        <taxon>Eukaryota</taxon>
        <taxon>Metazoa</taxon>
        <taxon>Ecdysozoa</taxon>
        <taxon>Nematoda</taxon>
        <taxon>Chromadorea</taxon>
        <taxon>Rhabditida</taxon>
        <taxon>Rhabditina</taxon>
        <taxon>Rhabditomorpha</taxon>
        <taxon>Strongyloidea</taxon>
        <taxon>Strongylidae</taxon>
        <taxon>Oesophagostomum</taxon>
    </lineage>
</organism>
<evidence type="ECO:0000313" key="12">
    <source>
        <dbReference type="Proteomes" id="UP000053660"/>
    </source>
</evidence>
<evidence type="ECO:0000256" key="4">
    <source>
        <dbReference type="ARBA" id="ARBA00022475"/>
    </source>
</evidence>
<reference evidence="11 12" key="1">
    <citation type="submission" date="2014-03" db="EMBL/GenBank/DDBJ databases">
        <title>Draft genome of the hookworm Oesophagostomum dentatum.</title>
        <authorList>
            <person name="Mitreva M."/>
        </authorList>
    </citation>
    <scope>NUCLEOTIDE SEQUENCE [LARGE SCALE GENOMIC DNA]</scope>
    <source>
        <strain evidence="11 12">OD-Hann</strain>
    </source>
</reference>
<feature type="repeat" description="TPR" evidence="10">
    <location>
        <begin position="13"/>
        <end position="46"/>
    </location>
</feature>
<dbReference type="OrthoDB" id="5875933at2759"/>
<evidence type="ECO:0000313" key="11">
    <source>
        <dbReference type="EMBL" id="KHJ98042.1"/>
    </source>
</evidence>
<dbReference type="PANTHER" id="PTHR45954">
    <property type="entry name" value="LD33695P"/>
    <property type="match status" value="1"/>
</dbReference>
<dbReference type="Gene3D" id="1.25.40.10">
    <property type="entry name" value="Tetratricopeptide repeat domain"/>
    <property type="match status" value="2"/>
</dbReference>
<dbReference type="GO" id="GO:0005938">
    <property type="term" value="C:cell cortex"/>
    <property type="evidence" value="ECO:0007669"/>
    <property type="project" value="TreeGrafter"/>
</dbReference>
<keyword evidence="6" id="KW-0597">Phosphoprotein</keyword>
<dbReference type="EMBL" id="KN549365">
    <property type="protein sequence ID" value="KHJ98042.1"/>
    <property type="molecule type" value="Genomic_DNA"/>
</dbReference>
<keyword evidence="8 10" id="KW-0802">TPR repeat</keyword>
<dbReference type="PROSITE" id="PS50005">
    <property type="entry name" value="TPR"/>
    <property type="match status" value="1"/>
</dbReference>
<comment type="similarity">
    <text evidence="3">Belongs to the GPSM family.</text>
</comment>
<dbReference type="InterPro" id="IPR003109">
    <property type="entry name" value="GoLoco_motif"/>
</dbReference>
<dbReference type="PANTHER" id="PTHR45954:SF1">
    <property type="entry name" value="LD33695P"/>
    <property type="match status" value="1"/>
</dbReference>
<proteinExistence type="inferred from homology"/>
<dbReference type="Proteomes" id="UP000053660">
    <property type="component" value="Unassembled WGS sequence"/>
</dbReference>
<keyword evidence="4" id="KW-1003">Cell membrane</keyword>
<sequence length="312" mass="34979">MIASQFGDHIAKYRAYINLGNAHVLLSEVDKGIECYMSALNLAVEKSDKVREAQCCFYIACSSSLLRQYSSAGTYHLRHLSLARSMNDSAGQARAYNSLATVYSNLGEYAKAAYFLACNRALAAEMRDETMLNIADDSLKKLIQEHRPDLNIEGGYMRDETMLNIADDSLKKLIQEHRPDLNIEGGYLQFDTSGDPEPQTHCCRVVDERGSIRIEFNGQSIGGTSPSSPFVRNPLMKSVAVGTTDSRLFHNQHQQEDFFDFLSRMQSARLDEQRCDVSALKQNPQVGMGRRQTDSLITTVPGEYCRIHLEQA</sequence>